<dbReference type="SUPFAM" id="SSF89155">
    <property type="entry name" value="TorD-like"/>
    <property type="match status" value="1"/>
</dbReference>
<name>A0A1W1ZQ46_9BURK</name>
<keyword evidence="3" id="KW-1185">Reference proteome</keyword>
<dbReference type="PANTHER" id="PTHR34227">
    <property type="entry name" value="CHAPERONE PROTEIN YCDY"/>
    <property type="match status" value="1"/>
</dbReference>
<keyword evidence="1" id="KW-0143">Chaperone</keyword>
<dbReference type="PANTHER" id="PTHR34227:SF1">
    <property type="entry name" value="DIMETHYL SULFOXIDE REDUCTASE CHAPERONE-RELATED"/>
    <property type="match status" value="1"/>
</dbReference>
<evidence type="ECO:0000313" key="3">
    <source>
        <dbReference type="Proteomes" id="UP000192708"/>
    </source>
</evidence>
<dbReference type="InterPro" id="IPR050289">
    <property type="entry name" value="TorD/DmsD_chaperones"/>
</dbReference>
<accession>A0A1W1ZQ46</accession>
<evidence type="ECO:0000313" key="2">
    <source>
        <dbReference type="EMBL" id="SMC50332.1"/>
    </source>
</evidence>
<dbReference type="RefSeq" id="WP_084283398.1">
    <property type="nucleotide sequence ID" value="NZ_FWXJ01000006.1"/>
</dbReference>
<sequence length="213" mass="24496">MSNTEPKEPIRLETDLSEEDLARADLYGVLALLFYKAPDQALLEMIANSLSEDQINSNELTILEEVWNPLAVLAKNTPLKAWEDEYESNFIGVGKQEIFLYGSYYLSGFLHERPLVKLRKDLNALGLESSELVVETEDHIACLCEVMRYLIAGEDLGICNLSSQKQFFNDHIRPWIEQLFDAIESHPNIHIYRQVSYLTRSFFQIEGQAFDMI</sequence>
<dbReference type="Gene3D" id="1.10.3480.10">
    <property type="entry name" value="TorD-like"/>
    <property type="match status" value="1"/>
</dbReference>
<gene>
    <name evidence="2" type="ORF">SAMN06296008_10663</name>
</gene>
<reference evidence="2 3" key="1">
    <citation type="submission" date="2017-04" db="EMBL/GenBank/DDBJ databases">
        <authorList>
            <person name="Afonso C.L."/>
            <person name="Miller P.J."/>
            <person name="Scott M.A."/>
            <person name="Spackman E."/>
            <person name="Goraichik I."/>
            <person name="Dimitrov K.M."/>
            <person name="Suarez D.L."/>
            <person name="Swayne D.E."/>
        </authorList>
    </citation>
    <scope>NUCLEOTIDE SEQUENCE [LARGE SCALE GENOMIC DNA]</scope>
    <source>
        <strain evidence="2 3">VK13</strain>
    </source>
</reference>
<dbReference type="STRING" id="1938817.SAMN06296008_10663"/>
<dbReference type="EMBL" id="FWXJ01000006">
    <property type="protein sequence ID" value="SMC50332.1"/>
    <property type="molecule type" value="Genomic_DNA"/>
</dbReference>
<dbReference type="Proteomes" id="UP000192708">
    <property type="component" value="Unassembled WGS sequence"/>
</dbReference>
<dbReference type="InterPro" id="IPR036411">
    <property type="entry name" value="TorD-like_sf"/>
</dbReference>
<dbReference type="InterPro" id="IPR020945">
    <property type="entry name" value="DMSO/NO3_reduct_chaperone"/>
</dbReference>
<evidence type="ECO:0000256" key="1">
    <source>
        <dbReference type="ARBA" id="ARBA00023186"/>
    </source>
</evidence>
<dbReference type="AlphaFoldDB" id="A0A1W1ZQ46"/>
<protein>
    <submittedName>
        <fullName evidence="2">Tat proofreading chaperone TorD</fullName>
    </submittedName>
</protein>
<proteinExistence type="predicted"/>
<dbReference type="OrthoDB" id="8526323at2"/>
<organism evidence="2 3">
    <name type="scientific">Polynucleobacter kasalickyi</name>
    <dbReference type="NCBI Taxonomy" id="1938817"/>
    <lineage>
        <taxon>Bacteria</taxon>
        <taxon>Pseudomonadati</taxon>
        <taxon>Pseudomonadota</taxon>
        <taxon>Betaproteobacteria</taxon>
        <taxon>Burkholderiales</taxon>
        <taxon>Burkholderiaceae</taxon>
        <taxon>Polynucleobacter</taxon>
    </lineage>
</organism>
<dbReference type="Pfam" id="PF02613">
    <property type="entry name" value="Nitrate_red_del"/>
    <property type="match status" value="1"/>
</dbReference>